<dbReference type="PANTHER" id="PTHR24200:SF14">
    <property type="entry name" value="MICROTUBULE-ASSOCIATED TUMOR SUPPRESSOR CANDIDATE 2"/>
    <property type="match status" value="1"/>
</dbReference>
<reference evidence="4" key="2">
    <citation type="submission" date="2025-09" db="UniProtKB">
        <authorList>
            <consortium name="Ensembl"/>
        </authorList>
    </citation>
    <scope>IDENTIFICATION</scope>
</reference>
<evidence type="ECO:0008006" key="6">
    <source>
        <dbReference type="Google" id="ProtNLM"/>
    </source>
</evidence>
<organism evidence="4 5">
    <name type="scientific">Leptobrachium leishanense</name>
    <name type="common">Leishan spiny toad</name>
    <dbReference type="NCBI Taxonomy" id="445787"/>
    <lineage>
        <taxon>Eukaryota</taxon>
        <taxon>Metazoa</taxon>
        <taxon>Chordata</taxon>
        <taxon>Craniata</taxon>
        <taxon>Vertebrata</taxon>
        <taxon>Euteleostomi</taxon>
        <taxon>Amphibia</taxon>
        <taxon>Batrachia</taxon>
        <taxon>Anura</taxon>
        <taxon>Pelobatoidea</taxon>
        <taxon>Megophryidae</taxon>
        <taxon>Leptobrachium</taxon>
    </lineage>
</organism>
<dbReference type="GO" id="GO:0008017">
    <property type="term" value="F:microtubule binding"/>
    <property type="evidence" value="ECO:0007669"/>
    <property type="project" value="TreeGrafter"/>
</dbReference>
<accession>A0A8C5WF07</accession>
<dbReference type="PANTHER" id="PTHR24200">
    <property type="entry name" value="TOUCAN, ISOFORM A"/>
    <property type="match status" value="1"/>
</dbReference>
<name>A0A8C5WF07_9ANUR</name>
<evidence type="ECO:0000313" key="5">
    <source>
        <dbReference type="Proteomes" id="UP000694569"/>
    </source>
</evidence>
<dbReference type="Proteomes" id="UP000694569">
    <property type="component" value="Unplaced"/>
</dbReference>
<feature type="compositionally biased region" description="Pro residues" evidence="3">
    <location>
        <begin position="9"/>
        <end position="18"/>
    </location>
</feature>
<dbReference type="GO" id="GO:0005737">
    <property type="term" value="C:cytoplasm"/>
    <property type="evidence" value="ECO:0007669"/>
    <property type="project" value="TreeGrafter"/>
</dbReference>
<keyword evidence="5" id="KW-1185">Reference proteome</keyword>
<evidence type="ECO:0000256" key="1">
    <source>
        <dbReference type="ARBA" id="ARBA00023054"/>
    </source>
</evidence>
<proteinExistence type="predicted"/>
<feature type="coiled-coil region" evidence="2">
    <location>
        <begin position="238"/>
        <end position="360"/>
    </location>
</feature>
<dbReference type="AlphaFoldDB" id="A0A8C5WF07"/>
<dbReference type="OrthoDB" id="10038993at2759"/>
<dbReference type="GeneTree" id="ENSGT00950000183026"/>
<feature type="coiled-coil region" evidence="2">
    <location>
        <begin position="96"/>
        <end position="130"/>
    </location>
</feature>
<evidence type="ECO:0000256" key="2">
    <source>
        <dbReference type="SAM" id="Coils"/>
    </source>
</evidence>
<evidence type="ECO:0000313" key="4">
    <source>
        <dbReference type="Ensembl" id="ENSLLEP00000033265.1"/>
    </source>
</evidence>
<reference evidence="4" key="1">
    <citation type="submission" date="2025-08" db="UniProtKB">
        <authorList>
            <consortium name="Ensembl"/>
        </authorList>
    </citation>
    <scope>IDENTIFICATION</scope>
</reference>
<dbReference type="GO" id="GO:0005634">
    <property type="term" value="C:nucleus"/>
    <property type="evidence" value="ECO:0007669"/>
    <property type="project" value="TreeGrafter"/>
</dbReference>
<evidence type="ECO:0000256" key="3">
    <source>
        <dbReference type="SAM" id="MobiDB-lite"/>
    </source>
</evidence>
<feature type="region of interest" description="Disordered" evidence="3">
    <location>
        <begin position="370"/>
        <end position="402"/>
    </location>
</feature>
<protein>
    <recommendedName>
        <fullName evidence="6">Microtubule associated scaffold protein 2</fullName>
    </recommendedName>
</protein>
<sequence length="402" mass="46745">MGGERWAHSPPPRCPGTPPHYHRGPLLHSRLRSQDQQPLQHLGLLWMKLPGVPGARMGQGCRKLPACSPCAKPQNEASLIKEKELVLLLATMRDEVAFNIAQCEKIQKEKEELEIKFDSEVRKLERQQREQLHVLKDRLQDQYSGEMERIRKEQSTQLSQLRSQHLEQIKDLGENHEAALMELKYNHSTTINSMHEDHERRVHELKESHEYDKKLLEDGFEKLRLSLQDQVDTLTFQNHSLKERAKRFEEALRKSTDEQLQIALAPYQYLEEDLKSVKEVLEMKNQLIHQQEKKIMELEKLAEINVILEEKIQVLKQQNEDLKARIDQNVVVTRQLSVENANLYESVEKESKEKKRLSRTNEELVWKLQTAESMSPVHMPSSPIKPSTSGPLSPAKICSTPR</sequence>
<dbReference type="Ensembl" id="ENSLLET00000034539.1">
    <property type="protein sequence ID" value="ENSLLEP00000033265.1"/>
    <property type="gene ID" value="ENSLLEG00000021070.1"/>
</dbReference>
<dbReference type="InterPro" id="IPR051293">
    <property type="entry name" value="MTUS1/CCDC69"/>
</dbReference>
<keyword evidence="1 2" id="KW-0175">Coiled coil</keyword>
<feature type="region of interest" description="Disordered" evidence="3">
    <location>
        <begin position="1"/>
        <end position="26"/>
    </location>
</feature>